<evidence type="ECO:0000313" key="9">
    <source>
        <dbReference type="Proteomes" id="UP001501578"/>
    </source>
</evidence>
<keyword evidence="3" id="KW-0731">Sigma factor</keyword>
<dbReference type="Gene3D" id="1.10.1740.10">
    <property type="match status" value="1"/>
</dbReference>
<keyword evidence="9" id="KW-1185">Reference proteome</keyword>
<feature type="domain" description="RNA polymerase sigma-70 region 2" evidence="6">
    <location>
        <begin position="23"/>
        <end position="88"/>
    </location>
</feature>
<protein>
    <submittedName>
        <fullName evidence="8">SigE family RNA polymerase sigma factor</fullName>
    </submittedName>
</protein>
<dbReference type="Pfam" id="PF04542">
    <property type="entry name" value="Sigma70_r2"/>
    <property type="match status" value="1"/>
</dbReference>
<name>A0ABN1NVT2_9ACTN</name>
<dbReference type="InterPro" id="IPR013249">
    <property type="entry name" value="RNA_pol_sigma70_r4_t2"/>
</dbReference>
<dbReference type="InterPro" id="IPR007627">
    <property type="entry name" value="RNA_pol_sigma70_r2"/>
</dbReference>
<organism evidence="8 9">
    <name type="scientific">Nonomuraea longicatena</name>
    <dbReference type="NCBI Taxonomy" id="83682"/>
    <lineage>
        <taxon>Bacteria</taxon>
        <taxon>Bacillati</taxon>
        <taxon>Actinomycetota</taxon>
        <taxon>Actinomycetes</taxon>
        <taxon>Streptosporangiales</taxon>
        <taxon>Streptosporangiaceae</taxon>
        <taxon>Nonomuraea</taxon>
    </lineage>
</organism>
<evidence type="ECO:0000256" key="2">
    <source>
        <dbReference type="ARBA" id="ARBA00023015"/>
    </source>
</evidence>
<dbReference type="InterPro" id="IPR013324">
    <property type="entry name" value="RNA_pol_sigma_r3/r4-like"/>
</dbReference>
<dbReference type="SUPFAM" id="SSF88659">
    <property type="entry name" value="Sigma3 and sigma4 domains of RNA polymerase sigma factors"/>
    <property type="match status" value="1"/>
</dbReference>
<evidence type="ECO:0000256" key="4">
    <source>
        <dbReference type="ARBA" id="ARBA00023125"/>
    </source>
</evidence>
<dbReference type="InterPro" id="IPR013325">
    <property type="entry name" value="RNA_pol_sigma_r2"/>
</dbReference>
<dbReference type="InterPro" id="IPR014284">
    <property type="entry name" value="RNA_pol_sigma-70_dom"/>
</dbReference>
<dbReference type="NCBIfam" id="TIGR02937">
    <property type="entry name" value="sigma70-ECF"/>
    <property type="match status" value="1"/>
</dbReference>
<gene>
    <name evidence="8" type="ORF">GCM10009560_13490</name>
</gene>
<comment type="caution">
    <text evidence="8">The sequence shown here is derived from an EMBL/GenBank/DDBJ whole genome shotgun (WGS) entry which is preliminary data.</text>
</comment>
<dbReference type="RefSeq" id="WP_343948821.1">
    <property type="nucleotide sequence ID" value="NZ_BAAAHQ010000004.1"/>
</dbReference>
<evidence type="ECO:0000256" key="5">
    <source>
        <dbReference type="ARBA" id="ARBA00023163"/>
    </source>
</evidence>
<evidence type="ECO:0000313" key="8">
    <source>
        <dbReference type="EMBL" id="GAA0917461.1"/>
    </source>
</evidence>
<accession>A0ABN1NVT2</accession>
<keyword evidence="5" id="KW-0804">Transcription</keyword>
<evidence type="ECO:0000256" key="3">
    <source>
        <dbReference type="ARBA" id="ARBA00023082"/>
    </source>
</evidence>
<dbReference type="PANTHER" id="PTHR43133">
    <property type="entry name" value="RNA POLYMERASE ECF-TYPE SIGMA FACTO"/>
    <property type="match status" value="1"/>
</dbReference>
<dbReference type="EMBL" id="BAAAHQ010000004">
    <property type="protein sequence ID" value="GAA0917461.1"/>
    <property type="molecule type" value="Genomic_DNA"/>
</dbReference>
<comment type="similarity">
    <text evidence="1">Belongs to the sigma-70 factor family. ECF subfamily.</text>
</comment>
<sequence>MRVELLSDGEPLTRERVDVAAIFAAHHQGLVRLALIMLGDRATAEDVVQETFARVHAGRARIRDPDRALAYIRSGVLNGCRSTLRRRALMLRRAVPYEPPVGSAESTALVSEDRRMVLAALRRLPRRQREALTLRYYFDLSDQEIAETMRIGGSTARSTIARGLKALGHALGEDA</sequence>
<feature type="domain" description="RNA polymerase sigma factor 70 region 4 type 2" evidence="7">
    <location>
        <begin position="115"/>
        <end position="167"/>
    </location>
</feature>
<dbReference type="InterPro" id="IPR036388">
    <property type="entry name" value="WH-like_DNA-bd_sf"/>
</dbReference>
<dbReference type="Proteomes" id="UP001501578">
    <property type="component" value="Unassembled WGS sequence"/>
</dbReference>
<evidence type="ECO:0000256" key="1">
    <source>
        <dbReference type="ARBA" id="ARBA00010641"/>
    </source>
</evidence>
<dbReference type="PANTHER" id="PTHR43133:SF50">
    <property type="entry name" value="ECF RNA POLYMERASE SIGMA FACTOR SIGM"/>
    <property type="match status" value="1"/>
</dbReference>
<reference evidence="8 9" key="1">
    <citation type="journal article" date="2019" name="Int. J. Syst. Evol. Microbiol.">
        <title>The Global Catalogue of Microorganisms (GCM) 10K type strain sequencing project: providing services to taxonomists for standard genome sequencing and annotation.</title>
        <authorList>
            <consortium name="The Broad Institute Genomics Platform"/>
            <consortium name="The Broad Institute Genome Sequencing Center for Infectious Disease"/>
            <person name="Wu L."/>
            <person name="Ma J."/>
        </authorList>
    </citation>
    <scope>NUCLEOTIDE SEQUENCE [LARGE SCALE GENOMIC DNA]</scope>
    <source>
        <strain evidence="8 9">JCM 11136</strain>
    </source>
</reference>
<dbReference type="SUPFAM" id="SSF88946">
    <property type="entry name" value="Sigma2 domain of RNA polymerase sigma factors"/>
    <property type="match status" value="1"/>
</dbReference>
<evidence type="ECO:0000259" key="7">
    <source>
        <dbReference type="Pfam" id="PF08281"/>
    </source>
</evidence>
<evidence type="ECO:0000259" key="6">
    <source>
        <dbReference type="Pfam" id="PF04542"/>
    </source>
</evidence>
<keyword evidence="2" id="KW-0805">Transcription regulation</keyword>
<dbReference type="CDD" id="cd06171">
    <property type="entry name" value="Sigma70_r4"/>
    <property type="match status" value="1"/>
</dbReference>
<dbReference type="InterPro" id="IPR039425">
    <property type="entry name" value="RNA_pol_sigma-70-like"/>
</dbReference>
<keyword evidence="4" id="KW-0238">DNA-binding</keyword>
<dbReference type="Gene3D" id="1.10.10.10">
    <property type="entry name" value="Winged helix-like DNA-binding domain superfamily/Winged helix DNA-binding domain"/>
    <property type="match status" value="1"/>
</dbReference>
<proteinExistence type="inferred from homology"/>
<dbReference type="Pfam" id="PF08281">
    <property type="entry name" value="Sigma70_r4_2"/>
    <property type="match status" value="1"/>
</dbReference>